<proteinExistence type="predicted"/>
<comment type="cofactor">
    <cofactor evidence="1">
        <name>Mg(2+)</name>
        <dbReference type="ChEBI" id="CHEBI:18420"/>
    </cofactor>
</comment>
<feature type="domain" description="Chorismate-utilising enzyme C-terminal" evidence="10">
    <location>
        <begin position="215"/>
        <end position="468"/>
    </location>
</feature>
<evidence type="ECO:0000256" key="8">
    <source>
        <dbReference type="ARBA" id="ARBA00047683"/>
    </source>
</evidence>
<dbReference type="AlphaFoldDB" id="A0A3E2VV47"/>
<dbReference type="GO" id="GO:0046872">
    <property type="term" value="F:metal ion binding"/>
    <property type="evidence" value="ECO:0007669"/>
    <property type="project" value="UniProtKB-KW"/>
</dbReference>
<evidence type="ECO:0000256" key="5">
    <source>
        <dbReference type="ARBA" id="ARBA00022842"/>
    </source>
</evidence>
<dbReference type="Pfam" id="PF00425">
    <property type="entry name" value="Chorismate_bind"/>
    <property type="match status" value="1"/>
</dbReference>
<dbReference type="RefSeq" id="WP_117443385.1">
    <property type="nucleotide sequence ID" value="NZ_JAJFEN010000005.1"/>
</dbReference>
<dbReference type="GO" id="GO:0000162">
    <property type="term" value="P:L-tryptophan biosynthetic process"/>
    <property type="evidence" value="ECO:0007669"/>
    <property type="project" value="TreeGrafter"/>
</dbReference>
<dbReference type="OrthoDB" id="9803598at2"/>
<evidence type="ECO:0000313" key="12">
    <source>
        <dbReference type="EMBL" id="RGC15026.1"/>
    </source>
</evidence>
<evidence type="ECO:0000256" key="9">
    <source>
        <dbReference type="SAM" id="Coils"/>
    </source>
</evidence>
<evidence type="ECO:0000256" key="4">
    <source>
        <dbReference type="ARBA" id="ARBA00022723"/>
    </source>
</evidence>
<dbReference type="Proteomes" id="UP000260025">
    <property type="component" value="Unassembled WGS sequence"/>
</dbReference>
<feature type="domain" description="Anthranilate synthase component I N-terminal" evidence="11">
    <location>
        <begin position="30"/>
        <end position="164"/>
    </location>
</feature>
<evidence type="ECO:0000259" key="11">
    <source>
        <dbReference type="Pfam" id="PF04715"/>
    </source>
</evidence>
<comment type="subunit">
    <text evidence="2">Heterotetramer consisting of two non-identical subunits: a beta subunit (TrpG) and a large alpha subunit (TrpE).</text>
</comment>
<dbReference type="PRINTS" id="PR00095">
    <property type="entry name" value="ANTSNTHASEI"/>
</dbReference>
<dbReference type="InterPro" id="IPR019999">
    <property type="entry name" value="Anth_synth_I-like"/>
</dbReference>
<evidence type="ECO:0000256" key="6">
    <source>
        <dbReference type="ARBA" id="ARBA00023239"/>
    </source>
</evidence>
<dbReference type="PANTHER" id="PTHR11236:SF48">
    <property type="entry name" value="ISOCHORISMATE SYNTHASE MENF"/>
    <property type="match status" value="1"/>
</dbReference>
<organism evidence="12 13">
    <name type="scientific">Clostridium innocuum</name>
    <dbReference type="NCBI Taxonomy" id="1522"/>
    <lineage>
        <taxon>Bacteria</taxon>
        <taxon>Bacillati</taxon>
        <taxon>Bacillota</taxon>
        <taxon>Clostridia</taxon>
        <taxon>Eubacteriales</taxon>
        <taxon>Clostridiaceae</taxon>
        <taxon>Clostridium</taxon>
    </lineage>
</organism>
<dbReference type="PANTHER" id="PTHR11236">
    <property type="entry name" value="AMINOBENZOATE/ANTHRANILATE SYNTHASE"/>
    <property type="match status" value="1"/>
</dbReference>
<accession>A0A3E2VV47</accession>
<dbReference type="EMBL" id="QVEV01000016">
    <property type="protein sequence ID" value="RGC15026.1"/>
    <property type="molecule type" value="Genomic_DNA"/>
</dbReference>
<dbReference type="Gene3D" id="3.60.120.10">
    <property type="entry name" value="Anthranilate synthase"/>
    <property type="match status" value="1"/>
</dbReference>
<keyword evidence="4" id="KW-0479">Metal-binding</keyword>
<name>A0A3E2VV47_CLOIN</name>
<dbReference type="InterPro" id="IPR005801">
    <property type="entry name" value="ADC_synthase"/>
</dbReference>
<gene>
    <name evidence="12" type="ORF">DXA38_12045</name>
</gene>
<evidence type="ECO:0000256" key="1">
    <source>
        <dbReference type="ARBA" id="ARBA00001946"/>
    </source>
</evidence>
<keyword evidence="9" id="KW-0175">Coiled coil</keyword>
<comment type="catalytic activity">
    <reaction evidence="8">
        <text>chorismate + L-glutamine = anthranilate + pyruvate + L-glutamate + H(+)</text>
        <dbReference type="Rhea" id="RHEA:21732"/>
        <dbReference type="ChEBI" id="CHEBI:15361"/>
        <dbReference type="ChEBI" id="CHEBI:15378"/>
        <dbReference type="ChEBI" id="CHEBI:16567"/>
        <dbReference type="ChEBI" id="CHEBI:29748"/>
        <dbReference type="ChEBI" id="CHEBI:29985"/>
        <dbReference type="ChEBI" id="CHEBI:58359"/>
        <dbReference type="EC" id="4.1.3.27"/>
    </reaction>
</comment>
<evidence type="ECO:0000313" key="13">
    <source>
        <dbReference type="Proteomes" id="UP000260025"/>
    </source>
</evidence>
<comment type="caution">
    <text evidence="12">The sequence shown here is derived from an EMBL/GenBank/DDBJ whole genome shotgun (WGS) entry which is preliminary data.</text>
</comment>
<sequence length="482" mass="54742">MMYPDLQAVRIYAETYTRIPVYTVLDYEQDDILDLYAMLRGPYSFFLESGVLNSYGRYSIIALPCNKRLISNDGTTRLIQHGEAIQLDGNPLDILKKEMQESAPIYPELPVFSGGAIGHFNYDMIRLFEPIQDHQLPSLELPLMQFAFVQELLVLDHEQHRLYIIVNMQTQNEELKTAYQKAVKRILELKDRISCRKPYYGNPVAKRSVTSSMDKKQFMDKVGRAQEHIHEGDIFQVVLSQRMEAAYTEDPLDAYMQLRKLGKSPYMYYLDFDEYVIAGASPELLLKGRGRSIMTMPIAGTRPRGANEQEDHKAAQSLLEDPKENAEHNMLVDLGRNDIGKVSETGSVRVQHMKQVQHYSHVMHMTSEIHGQLKEGCDIFDALASVLPAGTLSGAPKISAMNIIEKLEPVKREIYGGAIGFLGYNKQFDACITIRTFVFHKHKVYLQAGAGIVKDSIAEKEYEETMQKAKALLRAIHAEVAI</sequence>
<evidence type="ECO:0000259" key="10">
    <source>
        <dbReference type="Pfam" id="PF00425"/>
    </source>
</evidence>
<dbReference type="GO" id="GO:0004049">
    <property type="term" value="F:anthranilate synthase activity"/>
    <property type="evidence" value="ECO:0007669"/>
    <property type="project" value="UniProtKB-EC"/>
</dbReference>
<dbReference type="Pfam" id="PF04715">
    <property type="entry name" value="Anth_synt_I_N"/>
    <property type="match status" value="1"/>
</dbReference>
<comment type="function">
    <text evidence="7">Part of a heterotetrameric complex that catalyzes the two-step biosynthesis of anthranilate, an intermediate in the biosynthesis of L-tryptophan. In the first step, the glutamine-binding beta subunit (TrpG) of anthranilate synthase (AS) provides the glutamine amidotransferase activity which generates ammonia as a substrate that, along with chorismate, is used in the second step, catalyzed by the large alpha subunit of AS (TrpE) to produce anthranilate. In the absence of TrpG, TrpE can synthesize anthranilate directly from chorismate and high concentrations of ammonia.</text>
</comment>
<keyword evidence="5" id="KW-0460">Magnesium</keyword>
<dbReference type="SUPFAM" id="SSF56322">
    <property type="entry name" value="ADC synthase"/>
    <property type="match status" value="1"/>
</dbReference>
<dbReference type="InterPro" id="IPR006805">
    <property type="entry name" value="Anth_synth_I_N"/>
</dbReference>
<evidence type="ECO:0000256" key="7">
    <source>
        <dbReference type="ARBA" id="ARBA00025634"/>
    </source>
</evidence>
<keyword evidence="6" id="KW-0456">Lyase</keyword>
<evidence type="ECO:0000256" key="2">
    <source>
        <dbReference type="ARBA" id="ARBA00011575"/>
    </source>
</evidence>
<reference evidence="12 13" key="1">
    <citation type="submission" date="2018-08" db="EMBL/GenBank/DDBJ databases">
        <title>A genome reference for cultivated species of the human gut microbiota.</title>
        <authorList>
            <person name="Zou Y."/>
            <person name="Xue W."/>
            <person name="Luo G."/>
        </authorList>
    </citation>
    <scope>NUCLEOTIDE SEQUENCE [LARGE SCALE GENOMIC DNA]</scope>
    <source>
        <strain evidence="12 13">OF01-2LB</strain>
    </source>
</reference>
<feature type="coiled-coil region" evidence="9">
    <location>
        <begin position="165"/>
        <end position="192"/>
    </location>
</feature>
<protein>
    <recommendedName>
        <fullName evidence="3">Anthranilate synthase component 1</fullName>
    </recommendedName>
</protein>
<evidence type="ECO:0000256" key="3">
    <source>
        <dbReference type="ARBA" id="ARBA00020653"/>
    </source>
</evidence>
<dbReference type="InterPro" id="IPR015890">
    <property type="entry name" value="Chorismate_C"/>
</dbReference>